<proteinExistence type="predicted"/>
<protein>
    <recommendedName>
        <fullName evidence="3">Rpn family recombination-promoting nuclease/putative transposase</fullName>
    </recommendedName>
</protein>
<dbReference type="AlphaFoldDB" id="A0A4V5PDC7"/>
<evidence type="ECO:0000313" key="2">
    <source>
        <dbReference type="Proteomes" id="UP000309594"/>
    </source>
</evidence>
<dbReference type="EMBL" id="SWDX01000005">
    <property type="protein sequence ID" value="TKC60376.1"/>
    <property type="molecule type" value="Genomic_DNA"/>
</dbReference>
<reference evidence="1 2" key="1">
    <citation type="submission" date="2019-04" db="EMBL/GenBank/DDBJ databases">
        <title>Pedobacter sp. RP-1-16 sp. nov., isolated from Arctic soil.</title>
        <authorList>
            <person name="Dahal R.H."/>
            <person name="Kim D.-U."/>
        </authorList>
    </citation>
    <scope>NUCLEOTIDE SEQUENCE [LARGE SCALE GENOMIC DNA]</scope>
    <source>
        <strain evidence="1 2">RP-1-16</strain>
    </source>
</reference>
<sequence>MPSKIDLPGFKYEYKLISFSELPYELFLSSDEPEAQLLAVLANFGDKEPAEVIRAILEKIGKGDPDVLMGNKYYEQLRVIVQLRKLDKELEMAMDSVNTFWRKERDILFKWGKKEGLEKGIQKGIEKGEHKKALEMAKEMLVEKEPLERIAKYTKLSIKEIEVL</sequence>
<comment type="caution">
    <text evidence="1">The sequence shown here is derived from an EMBL/GenBank/DDBJ whole genome shotgun (WGS) entry which is preliminary data.</text>
</comment>
<dbReference type="Proteomes" id="UP000309594">
    <property type="component" value="Unassembled WGS sequence"/>
</dbReference>
<evidence type="ECO:0000313" key="1">
    <source>
        <dbReference type="EMBL" id="TKC60376.1"/>
    </source>
</evidence>
<name>A0A4V5PDC7_9SPHI</name>
<accession>A0A4V5PDC7</accession>
<evidence type="ECO:0008006" key="3">
    <source>
        <dbReference type="Google" id="ProtNLM"/>
    </source>
</evidence>
<organism evidence="1 2">
    <name type="scientific">Pedobacter hiemivivus</name>
    <dbReference type="NCBI Taxonomy" id="2530454"/>
    <lineage>
        <taxon>Bacteria</taxon>
        <taxon>Pseudomonadati</taxon>
        <taxon>Bacteroidota</taxon>
        <taxon>Sphingobacteriia</taxon>
        <taxon>Sphingobacteriales</taxon>
        <taxon>Sphingobacteriaceae</taxon>
        <taxon>Pedobacter</taxon>
    </lineage>
</organism>
<dbReference type="RefSeq" id="WP_136880894.1">
    <property type="nucleotide sequence ID" value="NZ_SWDX01000005.1"/>
</dbReference>
<gene>
    <name evidence="1" type="ORF">FBD94_15845</name>
</gene>